<proteinExistence type="predicted"/>
<evidence type="ECO:0000259" key="15">
    <source>
        <dbReference type="PROSITE" id="PS51292"/>
    </source>
</evidence>
<feature type="compositionally biased region" description="Basic and acidic residues" evidence="13">
    <location>
        <begin position="329"/>
        <end position="350"/>
    </location>
</feature>
<dbReference type="Pfam" id="PF23113">
    <property type="entry name" value="MARCHF6_C"/>
    <property type="match status" value="1"/>
</dbReference>
<feature type="compositionally biased region" description="Acidic residues" evidence="13">
    <location>
        <begin position="828"/>
        <end position="838"/>
    </location>
</feature>
<dbReference type="CDD" id="cd16702">
    <property type="entry name" value="RING_CH-C4HC3_MARCH6"/>
    <property type="match status" value="1"/>
</dbReference>
<dbReference type="Gene3D" id="3.30.40.10">
    <property type="entry name" value="Zinc/RING finger domain, C3HC4 (zinc finger)"/>
    <property type="match status" value="1"/>
</dbReference>
<reference evidence="16" key="1">
    <citation type="journal article" date="2020" name="Nat. Commun.">
        <title>Large-scale genome sequencing of mycorrhizal fungi provides insights into the early evolution of symbiotic traits.</title>
        <authorList>
            <person name="Miyauchi S."/>
            <person name="Kiss E."/>
            <person name="Kuo A."/>
            <person name="Drula E."/>
            <person name="Kohler A."/>
            <person name="Sanchez-Garcia M."/>
            <person name="Morin E."/>
            <person name="Andreopoulos B."/>
            <person name="Barry K.W."/>
            <person name="Bonito G."/>
            <person name="Buee M."/>
            <person name="Carver A."/>
            <person name="Chen C."/>
            <person name="Cichocki N."/>
            <person name="Clum A."/>
            <person name="Culley D."/>
            <person name="Crous P.W."/>
            <person name="Fauchery L."/>
            <person name="Girlanda M."/>
            <person name="Hayes R.D."/>
            <person name="Keri Z."/>
            <person name="LaButti K."/>
            <person name="Lipzen A."/>
            <person name="Lombard V."/>
            <person name="Magnuson J."/>
            <person name="Maillard F."/>
            <person name="Murat C."/>
            <person name="Nolan M."/>
            <person name="Ohm R.A."/>
            <person name="Pangilinan J."/>
            <person name="Pereira M.F."/>
            <person name="Perotto S."/>
            <person name="Peter M."/>
            <person name="Pfister S."/>
            <person name="Riley R."/>
            <person name="Sitrit Y."/>
            <person name="Stielow J.B."/>
            <person name="Szollosi G."/>
            <person name="Zifcakova L."/>
            <person name="Stursova M."/>
            <person name="Spatafora J.W."/>
            <person name="Tedersoo L."/>
            <person name="Vaario L.M."/>
            <person name="Yamada A."/>
            <person name="Yan M."/>
            <person name="Wang P."/>
            <person name="Xu J."/>
            <person name="Bruns T."/>
            <person name="Baldrian P."/>
            <person name="Vilgalys R."/>
            <person name="Dunand C."/>
            <person name="Henrissat B."/>
            <person name="Grigoriev I.V."/>
            <person name="Hibbett D."/>
            <person name="Nagy L.G."/>
            <person name="Martin F.M."/>
        </authorList>
    </citation>
    <scope>NUCLEOTIDE SEQUENCE</scope>
    <source>
        <strain evidence="16">UP504</strain>
    </source>
</reference>
<feature type="transmembrane region" description="Helical" evidence="14">
    <location>
        <begin position="1432"/>
        <end position="1453"/>
    </location>
</feature>
<dbReference type="Pfam" id="PF12906">
    <property type="entry name" value="RINGv"/>
    <property type="match status" value="1"/>
</dbReference>
<dbReference type="GO" id="GO:0036503">
    <property type="term" value="P:ERAD pathway"/>
    <property type="evidence" value="ECO:0007669"/>
    <property type="project" value="TreeGrafter"/>
</dbReference>
<protein>
    <recommendedName>
        <fullName evidence="4">RING-type E3 ubiquitin transferase</fullName>
        <ecNumber evidence="4">2.3.2.27</ecNumber>
    </recommendedName>
</protein>
<keyword evidence="5" id="KW-0808">Transferase</keyword>
<dbReference type="InterPro" id="IPR056521">
    <property type="entry name" value="MARCHF6-like_C"/>
</dbReference>
<evidence type="ECO:0000256" key="1">
    <source>
        <dbReference type="ARBA" id="ARBA00000900"/>
    </source>
</evidence>
<evidence type="ECO:0000256" key="4">
    <source>
        <dbReference type="ARBA" id="ARBA00012483"/>
    </source>
</evidence>
<accession>A0A9P6AIA7</accession>
<dbReference type="InterPro" id="IPR011016">
    <property type="entry name" value="Znf_RING-CH"/>
</dbReference>
<feature type="transmembrane region" description="Helical" evidence="14">
    <location>
        <begin position="1047"/>
        <end position="1076"/>
    </location>
</feature>
<evidence type="ECO:0000256" key="13">
    <source>
        <dbReference type="SAM" id="MobiDB-lite"/>
    </source>
</evidence>
<dbReference type="Proteomes" id="UP000886523">
    <property type="component" value="Unassembled WGS sequence"/>
</dbReference>
<evidence type="ECO:0000256" key="11">
    <source>
        <dbReference type="ARBA" id="ARBA00022989"/>
    </source>
</evidence>
<feature type="compositionally biased region" description="Polar residues" evidence="13">
    <location>
        <begin position="565"/>
        <end position="577"/>
    </location>
</feature>
<feature type="region of interest" description="Disordered" evidence="13">
    <location>
        <begin position="220"/>
        <end position="246"/>
    </location>
</feature>
<keyword evidence="11 14" id="KW-1133">Transmembrane helix</keyword>
<organism evidence="16 17">
    <name type="scientific">Hydnum rufescens UP504</name>
    <dbReference type="NCBI Taxonomy" id="1448309"/>
    <lineage>
        <taxon>Eukaryota</taxon>
        <taxon>Fungi</taxon>
        <taxon>Dikarya</taxon>
        <taxon>Basidiomycota</taxon>
        <taxon>Agaricomycotina</taxon>
        <taxon>Agaricomycetes</taxon>
        <taxon>Cantharellales</taxon>
        <taxon>Hydnaceae</taxon>
        <taxon>Hydnum</taxon>
    </lineage>
</organism>
<evidence type="ECO:0000313" key="17">
    <source>
        <dbReference type="Proteomes" id="UP000886523"/>
    </source>
</evidence>
<evidence type="ECO:0000256" key="7">
    <source>
        <dbReference type="ARBA" id="ARBA00022723"/>
    </source>
</evidence>
<feature type="transmembrane region" description="Helical" evidence="14">
    <location>
        <begin position="1140"/>
        <end position="1160"/>
    </location>
</feature>
<feature type="transmembrane region" description="Helical" evidence="14">
    <location>
        <begin position="1088"/>
        <end position="1111"/>
    </location>
</feature>
<feature type="transmembrane region" description="Helical" evidence="14">
    <location>
        <begin position="181"/>
        <end position="201"/>
    </location>
</feature>
<feature type="transmembrane region" description="Helical" evidence="14">
    <location>
        <begin position="1566"/>
        <end position="1588"/>
    </location>
</feature>
<feature type="transmembrane region" description="Helical" evidence="14">
    <location>
        <begin position="1600"/>
        <end position="1619"/>
    </location>
</feature>
<dbReference type="GO" id="GO:0061630">
    <property type="term" value="F:ubiquitin protein ligase activity"/>
    <property type="evidence" value="ECO:0007669"/>
    <property type="project" value="UniProtKB-EC"/>
</dbReference>
<feature type="compositionally biased region" description="Pro residues" evidence="13">
    <location>
        <begin position="645"/>
        <end position="660"/>
    </location>
</feature>
<dbReference type="SUPFAM" id="SSF57850">
    <property type="entry name" value="RING/U-box"/>
    <property type="match status" value="1"/>
</dbReference>
<dbReference type="OrthoDB" id="264354at2759"/>
<evidence type="ECO:0000313" key="16">
    <source>
        <dbReference type="EMBL" id="KAF9506397.1"/>
    </source>
</evidence>
<feature type="region of interest" description="Disordered" evidence="13">
    <location>
        <begin position="542"/>
        <end position="577"/>
    </location>
</feature>
<feature type="region of interest" description="Disordered" evidence="13">
    <location>
        <begin position="281"/>
        <end position="350"/>
    </location>
</feature>
<sequence length="1667" mass="184184">MSDLPDEQIDTCRICSGPGEPNEPLFHPCKCSGTIRYIHQDCLTTWLQHSKKKSCDVCKTEYAFQKVYDPNMPNRLPPLMFAHRLALQLLNWQLFVLRTVVVAFVWLAFLPYTTVWVWRFYFWTGEMIAWKAFGDSAPISEPPTMNTTSNSTADSSLSSPSYPFGLPLHIGELMRDIWRDIFAGQIIASLIIVLFLAVFLLREWIVQNARPGIFGEPVALDGFEDPAPPDLPREDLPEPPRPPQVNMDAYDREAIELATRRARQRIEDRLALARLEERAAENRPPVIPQAARRPEDLFASPGSQGNQWPPQEQVQVLPFPLTGPGGSSSDRDSNSLIDARGDLGDEHYVEHPDPSVELARMRMQRERYFAEVSGPIDSQFADQMTDGFSGSSSDAKNTNEFQNSTMNSLAPSPAHVFTSTNPSPGSGHGSARRSHHRPHVASLPTPVFGSNHTVDVSSSSIPLDPRLIPLPLSRTSSETDLLHPRRRKTQARTSDGRSRKGLDFNEDIDISAWIEEHGKDAFKFDIPVGWTLTRNGGVEEAHNEGTSRMELPSENEPTAVALPSRPSSWDSWQDVDSTSSLLGPRAVPSLGNGVSLESSPDFPIDTPSAFSSPNESVVFRKSSIDGIASRKASQSTSGLPRRPHLPPTTPIDELPPPSPRPSHARPSPLPSSSRSLVFDSPSFPLAGPSRLRDVTHADNGVTIYRPPEDLDSGNTCFDTLQADDKSSVNKADSPLVTSSSDVKGKGPRRRASAPELGGGVGGYDERDNRRLASDWETEDDEETAHPPGDLLGDPLQIPHVVLQEAPNAWAQPDVADRPARAPMPQGDAEGEGEEEPVDPAEMAENVDDEMDGLLEAAGMRGPVLGIVQNVSLMIFILDMTIGAAVWLPFTLGKTLALNSMKPRRLLFVLHIPIRAVRLITDPVVDGILWFLRPAISHLFRILTEVWKLRASQAANPSIHLELMYNHAAQRLSQFVPALVSSPNAFRPATIPKLFQLLPDASPWKSKLSSVSMSPSLPSLIVLKSSVIASSVGARWETIAKGTGPSEQAFAIVLGYVAICGFAVLFLSSGIAFPGAARVMRNLITQQLIVVKVAVFIIIELVVFPFGCGVILDLSTLPIFPDATIWSRLQYCANAPVTAAFFLWMLGTMFMYQFATLLAACRGLMRKGALWFIKDPQDPTFHPIRDILDRPTLSQLRKLGISALMYSFVIAGGVGIAVYSLCHLGNPFHTLFPLRWDSRKPISEIPIDLLFLHLVVPLILGSIRPRDFITRATTAWWEHAAHELRLTSYMFGYRVVDEEEASVFTWRRLPYLRNFAWVGTNQDQEARVRDGGFARAPAGDTIAFPDKERQMLVSTNEHGAPLDDEGRRLIETQNEAAAKANRNVAEDYQVVYLPPHFKYRVSVFITYLWFTAVCCVTVVVGTPILIGRPMHDGYSFIVGGCILWAAVMVGRSAIKQYRGLQVQRRVHRLAAEARRSSGLPARARWDPIFVALVRSVIWLGNLAWIGLALGLVLPILLGVMMQFYIILPIRVGFFPETEGRAPTIHAWDTIVRNGFTDVDVILATRDFILPVGGGLLAMIVVPGIVPHILSLILHIQLPEYVAIRGIYPAIFLTACVVHAIRRVAALLETWAQTVRDNEFLIALRLQNLEPDGTRTVPDIPTSTTSAET</sequence>
<evidence type="ECO:0000256" key="10">
    <source>
        <dbReference type="ARBA" id="ARBA00022833"/>
    </source>
</evidence>
<evidence type="ECO:0000256" key="6">
    <source>
        <dbReference type="ARBA" id="ARBA00022692"/>
    </source>
</evidence>
<evidence type="ECO:0000256" key="3">
    <source>
        <dbReference type="ARBA" id="ARBA00004906"/>
    </source>
</evidence>
<feature type="compositionally biased region" description="Basic residues" evidence="13">
    <location>
        <begin position="430"/>
        <end position="439"/>
    </location>
</feature>
<dbReference type="GO" id="GO:0005789">
    <property type="term" value="C:endoplasmic reticulum membrane"/>
    <property type="evidence" value="ECO:0007669"/>
    <property type="project" value="TreeGrafter"/>
</dbReference>
<feature type="domain" description="RING-CH-type" evidence="15">
    <location>
        <begin position="4"/>
        <end position="65"/>
    </location>
</feature>
<dbReference type="EC" id="2.3.2.27" evidence="4"/>
<dbReference type="PANTHER" id="PTHR13145">
    <property type="entry name" value="SSM4 PROTEIN"/>
    <property type="match status" value="1"/>
</dbReference>
<comment type="caution">
    <text evidence="16">The sequence shown here is derived from an EMBL/GenBank/DDBJ whole genome shotgun (WGS) entry which is preliminary data.</text>
</comment>
<feature type="region of interest" description="Disordered" evidence="13">
    <location>
        <begin position="625"/>
        <end position="794"/>
    </location>
</feature>
<keyword evidence="9" id="KW-0833">Ubl conjugation pathway</keyword>
<name>A0A9P6AIA7_9AGAM</name>
<evidence type="ECO:0000256" key="2">
    <source>
        <dbReference type="ARBA" id="ARBA00004141"/>
    </source>
</evidence>
<keyword evidence="6 14" id="KW-0812">Transmembrane</keyword>
<gene>
    <name evidence="16" type="ORF">BS47DRAFT_1385606</name>
</gene>
<dbReference type="SMART" id="SM00744">
    <property type="entry name" value="RINGv"/>
    <property type="match status" value="1"/>
</dbReference>
<keyword evidence="10" id="KW-0862">Zinc</keyword>
<keyword evidence="7" id="KW-0479">Metal-binding</keyword>
<feature type="region of interest" description="Disordered" evidence="13">
    <location>
        <begin position="809"/>
        <end position="838"/>
    </location>
</feature>
<feature type="transmembrane region" description="Helical" evidence="14">
    <location>
        <begin position="1403"/>
        <end position="1426"/>
    </location>
</feature>
<dbReference type="PANTHER" id="PTHR13145:SF0">
    <property type="entry name" value="E3 UBIQUITIN-PROTEIN LIGASE MARCHF6"/>
    <property type="match status" value="1"/>
</dbReference>
<evidence type="ECO:0000256" key="14">
    <source>
        <dbReference type="SAM" id="Phobius"/>
    </source>
</evidence>
<feature type="transmembrane region" description="Helical" evidence="14">
    <location>
        <begin position="1198"/>
        <end position="1220"/>
    </location>
</feature>
<feature type="compositionally biased region" description="Basic and acidic residues" evidence="13">
    <location>
        <begin position="763"/>
        <end position="773"/>
    </location>
</feature>
<feature type="transmembrane region" description="Helical" evidence="14">
    <location>
        <begin position="1501"/>
        <end position="1526"/>
    </location>
</feature>
<evidence type="ECO:0000256" key="5">
    <source>
        <dbReference type="ARBA" id="ARBA00022679"/>
    </source>
</evidence>
<keyword evidence="12 14" id="KW-0472">Membrane</keyword>
<comment type="catalytic activity">
    <reaction evidence="1">
        <text>S-ubiquitinyl-[E2 ubiquitin-conjugating enzyme]-L-cysteine + [acceptor protein]-L-lysine = [E2 ubiquitin-conjugating enzyme]-L-cysteine + N(6)-ubiquitinyl-[acceptor protein]-L-lysine.</text>
        <dbReference type="EC" id="2.3.2.27"/>
    </reaction>
</comment>
<evidence type="ECO:0000256" key="9">
    <source>
        <dbReference type="ARBA" id="ARBA00022786"/>
    </source>
</evidence>
<dbReference type="GO" id="GO:0008270">
    <property type="term" value="F:zinc ion binding"/>
    <property type="evidence" value="ECO:0007669"/>
    <property type="project" value="UniProtKB-KW"/>
</dbReference>
<feature type="transmembrane region" description="Helical" evidence="14">
    <location>
        <begin position="1240"/>
        <end position="1260"/>
    </location>
</feature>
<feature type="compositionally biased region" description="Polar residues" evidence="13">
    <location>
        <begin position="301"/>
        <end position="314"/>
    </location>
</feature>
<feature type="region of interest" description="Disordered" evidence="13">
    <location>
        <begin position="380"/>
        <end position="499"/>
    </location>
</feature>
<evidence type="ECO:0000256" key="12">
    <source>
        <dbReference type="ARBA" id="ARBA00023136"/>
    </source>
</evidence>
<keyword evidence="8" id="KW-0863">Zinc-finger</keyword>
<feature type="compositionally biased region" description="Low complexity" evidence="13">
    <location>
        <begin position="457"/>
        <end position="474"/>
    </location>
</feature>
<feature type="compositionally biased region" description="Polar residues" evidence="13">
    <location>
        <begin position="380"/>
        <end position="410"/>
    </location>
</feature>
<feature type="compositionally biased region" description="Low complexity" evidence="13">
    <location>
        <begin position="664"/>
        <end position="676"/>
    </location>
</feature>
<dbReference type="EMBL" id="MU129112">
    <property type="protein sequence ID" value="KAF9506397.1"/>
    <property type="molecule type" value="Genomic_DNA"/>
</dbReference>
<dbReference type="InterPro" id="IPR013083">
    <property type="entry name" value="Znf_RING/FYVE/PHD"/>
</dbReference>
<evidence type="ECO:0000256" key="8">
    <source>
        <dbReference type="ARBA" id="ARBA00022771"/>
    </source>
</evidence>
<comment type="subcellular location">
    <subcellularLocation>
        <location evidence="2">Membrane</location>
        <topology evidence="2">Multi-pass membrane protein</topology>
    </subcellularLocation>
</comment>
<dbReference type="FunFam" id="3.30.40.10:FF:000287">
    <property type="entry name" value="RING finger membrane protein"/>
    <property type="match status" value="1"/>
</dbReference>
<dbReference type="PROSITE" id="PS51292">
    <property type="entry name" value="ZF_RING_CH"/>
    <property type="match status" value="1"/>
</dbReference>
<comment type="pathway">
    <text evidence="3">Protein modification; protein ubiquitination.</text>
</comment>
<keyword evidence="17" id="KW-1185">Reference proteome</keyword>